<organism evidence="4 5">
    <name type="scientific">Comamonas faecalis</name>
    <dbReference type="NCBI Taxonomy" id="1387849"/>
    <lineage>
        <taxon>Bacteria</taxon>
        <taxon>Pseudomonadati</taxon>
        <taxon>Pseudomonadota</taxon>
        <taxon>Betaproteobacteria</taxon>
        <taxon>Burkholderiales</taxon>
        <taxon>Comamonadaceae</taxon>
        <taxon>Comamonas</taxon>
    </lineage>
</organism>
<evidence type="ECO:0000313" key="5">
    <source>
        <dbReference type="Proteomes" id="UP001501627"/>
    </source>
</evidence>
<dbReference type="SUPFAM" id="SSF53335">
    <property type="entry name" value="S-adenosyl-L-methionine-dependent methyltransferases"/>
    <property type="match status" value="1"/>
</dbReference>
<dbReference type="RefSeq" id="WP_344869026.1">
    <property type="nucleotide sequence ID" value="NZ_BAABBP010000010.1"/>
</dbReference>
<accession>A0ABP7R4M2</accession>
<dbReference type="Pfam" id="PF01135">
    <property type="entry name" value="PCMT"/>
    <property type="match status" value="1"/>
</dbReference>
<evidence type="ECO:0000256" key="1">
    <source>
        <dbReference type="ARBA" id="ARBA00005369"/>
    </source>
</evidence>
<dbReference type="CDD" id="cd02440">
    <property type="entry name" value="AdoMet_MTases"/>
    <property type="match status" value="1"/>
</dbReference>
<dbReference type="PANTHER" id="PTHR11579">
    <property type="entry name" value="PROTEIN-L-ISOASPARTATE O-METHYLTRANSFERASE"/>
    <property type="match status" value="1"/>
</dbReference>
<dbReference type="InterPro" id="IPR000682">
    <property type="entry name" value="PCMT"/>
</dbReference>
<evidence type="ECO:0000256" key="2">
    <source>
        <dbReference type="ARBA" id="ARBA00013346"/>
    </source>
</evidence>
<reference evidence="5" key="1">
    <citation type="journal article" date="2019" name="Int. J. Syst. Evol. Microbiol.">
        <title>The Global Catalogue of Microorganisms (GCM) 10K type strain sequencing project: providing services to taxonomists for standard genome sequencing and annotation.</title>
        <authorList>
            <consortium name="The Broad Institute Genomics Platform"/>
            <consortium name="The Broad Institute Genome Sequencing Center for Infectious Disease"/>
            <person name="Wu L."/>
            <person name="Ma J."/>
        </authorList>
    </citation>
    <scope>NUCLEOTIDE SEQUENCE [LARGE SCALE GENOMIC DNA]</scope>
    <source>
        <strain evidence="5">JCM 17561</strain>
    </source>
</reference>
<evidence type="ECO:0000313" key="4">
    <source>
        <dbReference type="EMBL" id="GAA3992158.1"/>
    </source>
</evidence>
<gene>
    <name evidence="4" type="ORF">GCM10022279_14210</name>
</gene>
<protein>
    <recommendedName>
        <fullName evidence="2">Protein-L-isoaspartate O-methyltransferase</fullName>
    </recommendedName>
    <alternativeName>
        <fullName evidence="3">Protein L-isoaspartyl methyltransferase</fullName>
    </alternativeName>
</protein>
<sequence length="236" mass="26146">MNMPLNTSADTTDPIAQARYNMVEQQIRPWNVSDARVLELLAQMPREQFVPPSHQALAFTDMEIPLHRDADLAQQLGQIMLAPRVEARMLQDLQIRPTDRILEIGAGSGFMAALLARSGAQVVTLEIDADLAEFARENLRSAGIDNVQVRQADGALDPIPDGPFDVIMLSGSVNEVPQRLLDLLADGGRLGAITGQLPMMYATFVRRSGNQFETTRPWDVVTARLRHFPEPSAFKF</sequence>
<evidence type="ECO:0000256" key="3">
    <source>
        <dbReference type="ARBA" id="ARBA00030757"/>
    </source>
</evidence>
<keyword evidence="5" id="KW-1185">Reference proteome</keyword>
<proteinExistence type="inferred from homology"/>
<comment type="similarity">
    <text evidence="1">Belongs to the methyltransferase superfamily. L-isoaspartyl/D-aspartyl protein methyltransferase family.</text>
</comment>
<dbReference type="Proteomes" id="UP001501627">
    <property type="component" value="Unassembled WGS sequence"/>
</dbReference>
<dbReference type="InterPro" id="IPR029063">
    <property type="entry name" value="SAM-dependent_MTases_sf"/>
</dbReference>
<comment type="caution">
    <text evidence="4">The sequence shown here is derived from an EMBL/GenBank/DDBJ whole genome shotgun (WGS) entry which is preliminary data.</text>
</comment>
<dbReference type="EMBL" id="BAABBP010000010">
    <property type="protein sequence ID" value="GAA3992158.1"/>
    <property type="molecule type" value="Genomic_DNA"/>
</dbReference>
<dbReference type="Gene3D" id="3.40.50.150">
    <property type="entry name" value="Vaccinia Virus protein VP39"/>
    <property type="match status" value="1"/>
</dbReference>
<dbReference type="PANTHER" id="PTHR11579:SF18">
    <property type="entry name" value="PROTEIN-L-ISOASPARTATE O-METHYLTRANSFERASE"/>
    <property type="match status" value="1"/>
</dbReference>
<name>A0ABP7R4M2_9BURK</name>